<sequence>MISFNDIVSRLSADIFDTATATRAGLNGAQDLYHFQMSIREHGEIKVVNETALVLQERYRCSYAEAASMASHRVQAMLELSEGQDTFQTVRSRLNK</sequence>
<organism evidence="1 2">
    <name type="scientific">Photobacterium sanguinicancri</name>
    <dbReference type="NCBI Taxonomy" id="875932"/>
    <lineage>
        <taxon>Bacteria</taxon>
        <taxon>Pseudomonadati</taxon>
        <taxon>Pseudomonadota</taxon>
        <taxon>Gammaproteobacteria</taxon>
        <taxon>Vibrionales</taxon>
        <taxon>Vibrionaceae</taxon>
        <taxon>Photobacterium</taxon>
    </lineage>
</organism>
<dbReference type="RefSeq" id="WP_094958633.1">
    <property type="nucleotide sequence ID" value="NZ_NOIF01000223.1"/>
</dbReference>
<comment type="caution">
    <text evidence="1">The sequence shown here is derived from an EMBL/GenBank/DDBJ whole genome shotgun (WGS) entry which is preliminary data.</text>
</comment>
<name>A0ABX4FSP8_9GAMM</name>
<dbReference type="EMBL" id="NOIF01000223">
    <property type="protein sequence ID" value="OZS41837.1"/>
    <property type="molecule type" value="Genomic_DNA"/>
</dbReference>
<proteinExistence type="predicted"/>
<evidence type="ECO:0000313" key="2">
    <source>
        <dbReference type="Proteomes" id="UP000215999"/>
    </source>
</evidence>
<gene>
    <name evidence="1" type="ORF">ASV53_21620</name>
</gene>
<keyword evidence="2" id="KW-1185">Reference proteome</keyword>
<accession>A0ABX4FSP8</accession>
<protein>
    <submittedName>
        <fullName evidence="1">Uncharacterized protein</fullName>
    </submittedName>
</protein>
<reference evidence="1 2" key="1">
    <citation type="journal article" date="2016" name="Antonie Van Leeuwenhoek">
        <title>Photobacterium sanguinicancri sp. nov. isolated from marine animals.</title>
        <authorList>
            <person name="Gomez-Gil B."/>
            <person name="Roque A."/>
            <person name="Rotllant G."/>
            <person name="Romalde J.L."/>
            <person name="Doce A."/>
            <person name="Eggermont M."/>
            <person name="Defoirdt T."/>
        </authorList>
    </citation>
    <scope>NUCLEOTIDE SEQUENCE [LARGE SCALE GENOMIC DNA]</scope>
    <source>
        <strain evidence="1 2">CAIM 1827</strain>
    </source>
</reference>
<evidence type="ECO:0000313" key="1">
    <source>
        <dbReference type="EMBL" id="OZS41837.1"/>
    </source>
</evidence>
<dbReference type="Proteomes" id="UP000215999">
    <property type="component" value="Unassembled WGS sequence"/>
</dbReference>